<organism evidence="2 3">
    <name type="scientific">Steroidobacter flavus</name>
    <dbReference type="NCBI Taxonomy" id="1842136"/>
    <lineage>
        <taxon>Bacteria</taxon>
        <taxon>Pseudomonadati</taxon>
        <taxon>Pseudomonadota</taxon>
        <taxon>Gammaproteobacteria</taxon>
        <taxon>Steroidobacterales</taxon>
        <taxon>Steroidobacteraceae</taxon>
        <taxon>Steroidobacter</taxon>
    </lineage>
</organism>
<dbReference type="Proteomes" id="UP001595904">
    <property type="component" value="Unassembled WGS sequence"/>
</dbReference>
<protein>
    <recommendedName>
        <fullName evidence="4">Flagellar hook-length control protein-like C-terminal domain-containing protein</fullName>
    </recommendedName>
</protein>
<gene>
    <name evidence="2" type="ORF">ACFPN2_03640</name>
</gene>
<proteinExistence type="predicted"/>
<name>A0ABV8SLA7_9GAMM</name>
<comment type="caution">
    <text evidence="2">The sequence shown here is derived from an EMBL/GenBank/DDBJ whole genome shotgun (WGS) entry which is preliminary data.</text>
</comment>
<evidence type="ECO:0000313" key="3">
    <source>
        <dbReference type="Proteomes" id="UP001595904"/>
    </source>
</evidence>
<evidence type="ECO:0008006" key="4">
    <source>
        <dbReference type="Google" id="ProtNLM"/>
    </source>
</evidence>
<feature type="region of interest" description="Disordered" evidence="1">
    <location>
        <begin position="165"/>
        <end position="233"/>
    </location>
</feature>
<reference evidence="3" key="1">
    <citation type="journal article" date="2019" name="Int. J. Syst. Evol. Microbiol.">
        <title>The Global Catalogue of Microorganisms (GCM) 10K type strain sequencing project: providing services to taxonomists for standard genome sequencing and annotation.</title>
        <authorList>
            <consortium name="The Broad Institute Genomics Platform"/>
            <consortium name="The Broad Institute Genome Sequencing Center for Infectious Disease"/>
            <person name="Wu L."/>
            <person name="Ma J."/>
        </authorList>
    </citation>
    <scope>NUCLEOTIDE SEQUENCE [LARGE SCALE GENOMIC DNA]</scope>
    <source>
        <strain evidence="3">CGMCC 1.10759</strain>
    </source>
</reference>
<dbReference type="EMBL" id="JBHSDU010000001">
    <property type="protein sequence ID" value="MFC4308166.1"/>
    <property type="molecule type" value="Genomic_DNA"/>
</dbReference>
<feature type="compositionally biased region" description="Low complexity" evidence="1">
    <location>
        <begin position="91"/>
        <end position="110"/>
    </location>
</feature>
<feature type="compositionally biased region" description="Low complexity" evidence="1">
    <location>
        <begin position="168"/>
        <end position="179"/>
    </location>
</feature>
<evidence type="ECO:0000313" key="2">
    <source>
        <dbReference type="EMBL" id="MFC4308166.1"/>
    </source>
</evidence>
<feature type="region of interest" description="Disordered" evidence="1">
    <location>
        <begin position="85"/>
        <end position="110"/>
    </location>
</feature>
<keyword evidence="3" id="KW-1185">Reference proteome</keyword>
<dbReference type="RefSeq" id="WP_380595066.1">
    <property type="nucleotide sequence ID" value="NZ_JBHSDU010000001.1"/>
</dbReference>
<sequence>MAVVDRVAAIVQPRIAQQRAGERRTLPTPGENLLLTLADVAGDDLLVTMANGTELRLVGLNRLTEGLRRGDTLTMQVLATEPHLELGFRESPSPNSTSSANTSSGNSAPPLAQYRAMQLDQAVLKQIAWQLPDPAALATAWRLLAQEHWTRPPAEQWAHATGAYWARPAGEPGPSPAGEQTRTTGESGPRPAGDPWTRSSGEQGPRPAGDHWTRPPGEQGTRQAGEQWARATGEQWARAADFTGADSAAARAGTAALFREPAFMANPTTQDRWVLPVYAWAGMQLMLRLVVAIDRARRKPQRKGLPLALQLGLSPPSMGGIVLHLQSSGEDVELLVACEQRPSLLAIQQALPSIASALSRAGLRLRRAQVTQGNALLSVVNENTSSMLPQHLDVELPSSSLFRSAAEAAIVILQLRPRAELNQATR</sequence>
<accession>A0ABV8SLA7</accession>
<evidence type="ECO:0000256" key="1">
    <source>
        <dbReference type="SAM" id="MobiDB-lite"/>
    </source>
</evidence>